<feature type="transmembrane region" description="Helical" evidence="7">
    <location>
        <begin position="6"/>
        <end position="25"/>
    </location>
</feature>
<dbReference type="Proteomes" id="UP000042958">
    <property type="component" value="Unassembled WGS sequence"/>
</dbReference>
<evidence type="ECO:0000256" key="4">
    <source>
        <dbReference type="ARBA" id="ARBA00023002"/>
    </source>
</evidence>
<evidence type="ECO:0000256" key="6">
    <source>
        <dbReference type="ARBA" id="ARBA00023033"/>
    </source>
</evidence>
<keyword evidence="6" id="KW-0503">Monooxygenase</keyword>
<dbReference type="EMBL" id="CDHK01000012">
    <property type="protein sequence ID" value="CEJ61862.1"/>
    <property type="molecule type" value="Genomic_DNA"/>
</dbReference>
<dbReference type="InterPro" id="IPR050364">
    <property type="entry name" value="Cytochrome_P450_fung"/>
</dbReference>
<dbReference type="PANTHER" id="PTHR46300:SF2">
    <property type="entry name" value="CYTOCHROME P450 MONOOXYGENASE ALNH-RELATED"/>
    <property type="match status" value="1"/>
</dbReference>
<evidence type="ECO:0000313" key="9">
    <source>
        <dbReference type="Proteomes" id="UP000042958"/>
    </source>
</evidence>
<dbReference type="GO" id="GO:0043386">
    <property type="term" value="P:mycotoxin biosynthetic process"/>
    <property type="evidence" value="ECO:0007669"/>
    <property type="project" value="UniProtKB-ARBA"/>
</dbReference>
<dbReference type="Pfam" id="PF00067">
    <property type="entry name" value="p450"/>
    <property type="match status" value="1"/>
</dbReference>
<keyword evidence="3" id="KW-0479">Metal-binding</keyword>
<evidence type="ECO:0000256" key="5">
    <source>
        <dbReference type="ARBA" id="ARBA00023004"/>
    </source>
</evidence>
<gene>
    <name evidence="8" type="ORF">PMG11_10379</name>
</gene>
<name>A0A0F7U3D6_PENBI</name>
<accession>A0A0F7U3D6</accession>
<keyword evidence="5" id="KW-0408">Iron</keyword>
<keyword evidence="4" id="KW-0560">Oxidoreductase</keyword>
<evidence type="ECO:0000256" key="3">
    <source>
        <dbReference type="ARBA" id="ARBA00022723"/>
    </source>
</evidence>
<dbReference type="GO" id="GO:0016705">
    <property type="term" value="F:oxidoreductase activity, acting on paired donors, with incorporation or reduction of molecular oxygen"/>
    <property type="evidence" value="ECO:0007669"/>
    <property type="project" value="InterPro"/>
</dbReference>
<dbReference type="Gene3D" id="1.10.630.10">
    <property type="entry name" value="Cytochrome P450"/>
    <property type="match status" value="1"/>
</dbReference>
<evidence type="ECO:0000256" key="1">
    <source>
        <dbReference type="ARBA" id="ARBA00001971"/>
    </source>
</evidence>
<dbReference type="PANTHER" id="PTHR46300">
    <property type="entry name" value="P450, PUTATIVE (EUROFUNG)-RELATED-RELATED"/>
    <property type="match status" value="1"/>
</dbReference>
<keyword evidence="9" id="KW-1185">Reference proteome</keyword>
<organism evidence="8 9">
    <name type="scientific">Penicillium brasilianum</name>
    <dbReference type="NCBI Taxonomy" id="104259"/>
    <lineage>
        <taxon>Eukaryota</taxon>
        <taxon>Fungi</taxon>
        <taxon>Dikarya</taxon>
        <taxon>Ascomycota</taxon>
        <taxon>Pezizomycotina</taxon>
        <taxon>Eurotiomycetes</taxon>
        <taxon>Eurotiomycetidae</taxon>
        <taxon>Eurotiales</taxon>
        <taxon>Aspergillaceae</taxon>
        <taxon>Penicillium</taxon>
    </lineage>
</organism>
<dbReference type="STRING" id="104259.A0A0F7U3D6"/>
<dbReference type="SUPFAM" id="SSF48264">
    <property type="entry name" value="Cytochrome P450"/>
    <property type="match status" value="1"/>
</dbReference>
<dbReference type="AlphaFoldDB" id="A0A0F7U3D6"/>
<comment type="similarity">
    <text evidence="2">Belongs to the cytochrome P450 family.</text>
</comment>
<evidence type="ECO:0000256" key="2">
    <source>
        <dbReference type="ARBA" id="ARBA00010617"/>
    </source>
</evidence>
<reference evidence="9" key="1">
    <citation type="journal article" date="2015" name="Genome Announc.">
        <title>Draft genome sequence of the fungus Penicillium brasilianum MG11.</title>
        <authorList>
            <person name="Horn F."/>
            <person name="Linde J."/>
            <person name="Mattern D.J."/>
            <person name="Walther G."/>
            <person name="Guthke R."/>
            <person name="Brakhage A.A."/>
            <person name="Valiante V."/>
        </authorList>
    </citation>
    <scope>NUCLEOTIDE SEQUENCE [LARGE SCALE GENOMIC DNA]</scope>
    <source>
        <strain evidence="9">MG11</strain>
    </source>
</reference>
<evidence type="ECO:0000313" key="8">
    <source>
        <dbReference type="EMBL" id="CEJ61862.1"/>
    </source>
</evidence>
<dbReference type="InterPro" id="IPR001128">
    <property type="entry name" value="Cyt_P450"/>
</dbReference>
<keyword evidence="7" id="KW-1133">Transmembrane helix</keyword>
<evidence type="ECO:0000256" key="7">
    <source>
        <dbReference type="SAM" id="Phobius"/>
    </source>
</evidence>
<proteinExistence type="inferred from homology"/>
<dbReference type="GO" id="GO:0005506">
    <property type="term" value="F:iron ion binding"/>
    <property type="evidence" value="ECO:0007669"/>
    <property type="project" value="InterPro"/>
</dbReference>
<sequence length="322" mass="36591">MFIKDAILPHVPHIFVLSILTFLTYRIWQKYVTQRGTLPLPPSPPGIPILGNLIEFVKDAKQASQHILLQKWAEKHGDIVGVKIGPMTEYYVNSDRAVKEIFDRASAVTAERPRWIVSNEQICNKMNVLLLNSSDARWKNQRRIIHSCMTSIPNADAALKFLHFESAKFLNEVASAGPNGLSNSKFLESLSRYTYSTFTSQTFGMEITDTNSPVIGYIHETGLAQILGTLPGSYVVDVLPFLDMMPMFLKPWEQRSRERFRRDLAWCMERLDRVKNPKSTDPEIPKEAFLRTLLQESKKYGVEPEEAAYLSLMLVLAAADTV</sequence>
<protein>
    <recommendedName>
        <fullName evidence="10">Cytochrome P450</fullName>
    </recommendedName>
</protein>
<dbReference type="GO" id="GO:0004497">
    <property type="term" value="F:monooxygenase activity"/>
    <property type="evidence" value="ECO:0007669"/>
    <property type="project" value="UniProtKB-KW"/>
</dbReference>
<dbReference type="GO" id="GO:0020037">
    <property type="term" value="F:heme binding"/>
    <property type="evidence" value="ECO:0007669"/>
    <property type="project" value="InterPro"/>
</dbReference>
<keyword evidence="7" id="KW-0472">Membrane</keyword>
<dbReference type="OrthoDB" id="1103324at2759"/>
<comment type="cofactor">
    <cofactor evidence="1">
        <name>heme</name>
        <dbReference type="ChEBI" id="CHEBI:30413"/>
    </cofactor>
</comment>
<keyword evidence="7" id="KW-0812">Transmembrane</keyword>
<evidence type="ECO:0008006" key="10">
    <source>
        <dbReference type="Google" id="ProtNLM"/>
    </source>
</evidence>
<dbReference type="InterPro" id="IPR036396">
    <property type="entry name" value="Cyt_P450_sf"/>
</dbReference>